<reference evidence="3" key="1">
    <citation type="journal article" date="2019" name="Int. J. Syst. Evol. Microbiol.">
        <title>The Global Catalogue of Microorganisms (GCM) 10K type strain sequencing project: providing services to taxonomists for standard genome sequencing and annotation.</title>
        <authorList>
            <consortium name="The Broad Institute Genomics Platform"/>
            <consortium name="The Broad Institute Genome Sequencing Center for Infectious Disease"/>
            <person name="Wu L."/>
            <person name="Ma J."/>
        </authorList>
    </citation>
    <scope>NUCLEOTIDE SEQUENCE [LARGE SCALE GENOMIC DNA]</scope>
    <source>
        <strain evidence="3">CCM 8479</strain>
    </source>
</reference>
<evidence type="ECO:0000313" key="3">
    <source>
        <dbReference type="Proteomes" id="UP001596156"/>
    </source>
</evidence>
<accession>A0ABW0D1F4</accession>
<comment type="caution">
    <text evidence="2">The sequence shown here is derived from an EMBL/GenBank/DDBJ whole genome shotgun (WGS) entry which is preliminary data.</text>
</comment>
<keyword evidence="3" id="KW-1185">Reference proteome</keyword>
<evidence type="ECO:0000256" key="1">
    <source>
        <dbReference type="SAM" id="MobiDB-lite"/>
    </source>
</evidence>
<sequence length="105" mass="10863">MDAGVTGEGACPDAVAPVRTAPAHGARWALRSAVAADVEAIAGPRATVLRADPERLGRYDEHRVRQRLRDSFPPGMRRPSRSAANPWAASRSGPPGATAGAAAKA</sequence>
<feature type="region of interest" description="Disordered" evidence="1">
    <location>
        <begin position="67"/>
        <end position="105"/>
    </location>
</feature>
<dbReference type="Proteomes" id="UP001596156">
    <property type="component" value="Unassembled WGS sequence"/>
</dbReference>
<name>A0ABW0D1F4_STRFI</name>
<proteinExistence type="predicted"/>
<feature type="compositionally biased region" description="Low complexity" evidence="1">
    <location>
        <begin position="88"/>
        <end position="105"/>
    </location>
</feature>
<evidence type="ECO:0000313" key="2">
    <source>
        <dbReference type="EMBL" id="MFC5223307.1"/>
    </source>
</evidence>
<dbReference type="EMBL" id="JBHSKL010000003">
    <property type="protein sequence ID" value="MFC5223307.1"/>
    <property type="molecule type" value="Genomic_DNA"/>
</dbReference>
<dbReference type="RefSeq" id="WP_344642975.1">
    <property type="nucleotide sequence ID" value="NZ_BAAASS010000003.1"/>
</dbReference>
<organism evidence="2 3">
    <name type="scientific">Streptomyces fimbriatus</name>
    <dbReference type="NCBI Taxonomy" id="68197"/>
    <lineage>
        <taxon>Bacteria</taxon>
        <taxon>Bacillati</taxon>
        <taxon>Actinomycetota</taxon>
        <taxon>Actinomycetes</taxon>
        <taxon>Kitasatosporales</taxon>
        <taxon>Streptomycetaceae</taxon>
        <taxon>Streptomyces</taxon>
    </lineage>
</organism>
<protein>
    <submittedName>
        <fullName evidence="2">Uncharacterized protein</fullName>
    </submittedName>
</protein>
<gene>
    <name evidence="2" type="ORF">ACFPN6_01580</name>
</gene>